<accession>A0A383EQC2</accession>
<evidence type="ECO:0000313" key="1">
    <source>
        <dbReference type="EMBL" id="SVE58288.1"/>
    </source>
</evidence>
<dbReference type="AlphaFoldDB" id="A0A383EQC2"/>
<dbReference type="EMBL" id="UINC01227415">
    <property type="protein sequence ID" value="SVE58288.1"/>
    <property type="molecule type" value="Genomic_DNA"/>
</dbReference>
<organism evidence="1">
    <name type="scientific">marine metagenome</name>
    <dbReference type="NCBI Taxonomy" id="408172"/>
    <lineage>
        <taxon>unclassified sequences</taxon>
        <taxon>metagenomes</taxon>
        <taxon>ecological metagenomes</taxon>
    </lineage>
</organism>
<proteinExistence type="predicted"/>
<name>A0A383EQC2_9ZZZZ</name>
<gene>
    <name evidence="1" type="ORF">METZ01_LOCUS511142</name>
</gene>
<sequence length="91" mass="11285">MKIHREDKKNVLFWIAVNSKDPLLQEKHGGFEYFKFSRYTWEWWCKKNDVIFFPYETPGESDTNKHKITWQRWFDVFDQLEEAGINYDKMK</sequence>
<reference evidence="1" key="1">
    <citation type="submission" date="2018-05" db="EMBL/GenBank/DDBJ databases">
        <authorList>
            <person name="Lanie J.A."/>
            <person name="Ng W.-L."/>
            <person name="Kazmierczak K.M."/>
            <person name="Andrzejewski T.M."/>
            <person name="Davidsen T.M."/>
            <person name="Wayne K.J."/>
            <person name="Tettelin H."/>
            <person name="Glass J.I."/>
            <person name="Rusch D."/>
            <person name="Podicherti R."/>
            <person name="Tsui H.-C.T."/>
            <person name="Winkler M.E."/>
        </authorList>
    </citation>
    <scope>NUCLEOTIDE SEQUENCE</scope>
</reference>
<feature type="non-terminal residue" evidence="1">
    <location>
        <position position="91"/>
    </location>
</feature>
<protein>
    <submittedName>
        <fullName evidence="1">Uncharacterized protein</fullName>
    </submittedName>
</protein>